<organism evidence="10 11">
    <name type="scientific">Candidatus Saccharicenans subterraneus</name>
    <dbReference type="NCBI Taxonomy" id="2508984"/>
    <lineage>
        <taxon>Bacteria</taxon>
        <taxon>Candidatus Aminicenantota</taxon>
        <taxon>Candidatus Aminicenantia</taxon>
        <taxon>Candidatus Aminicenantales</taxon>
        <taxon>Candidatus Saccharicenantaceae</taxon>
        <taxon>Candidatus Saccharicenans</taxon>
    </lineage>
</organism>
<protein>
    <recommendedName>
        <fullName evidence="5">Phosphate acetyltransferase</fullName>
        <ecNumber evidence="4">2.3.1.8</ecNumber>
    </recommendedName>
    <alternativeName>
        <fullName evidence="8">Phosphotransacetylase</fullName>
    </alternativeName>
</protein>
<keyword evidence="7" id="KW-0012">Acyltransferase</keyword>
<gene>
    <name evidence="10" type="ORF">OP8BY_1448</name>
</gene>
<dbReference type="InterPro" id="IPR042112">
    <property type="entry name" value="P_AcTrfase_dom2"/>
</dbReference>
<dbReference type="AlphaFoldDB" id="A0A3E2BJL7"/>
<dbReference type="InterPro" id="IPR042113">
    <property type="entry name" value="P_AcTrfase_dom1"/>
</dbReference>
<comment type="catalytic activity">
    <reaction evidence="1">
        <text>acetyl-CoA + phosphate = acetyl phosphate + CoA</text>
        <dbReference type="Rhea" id="RHEA:19521"/>
        <dbReference type="ChEBI" id="CHEBI:22191"/>
        <dbReference type="ChEBI" id="CHEBI:43474"/>
        <dbReference type="ChEBI" id="CHEBI:57287"/>
        <dbReference type="ChEBI" id="CHEBI:57288"/>
        <dbReference type="EC" id="2.3.1.8"/>
    </reaction>
</comment>
<evidence type="ECO:0000256" key="4">
    <source>
        <dbReference type="ARBA" id="ARBA00012707"/>
    </source>
</evidence>
<comment type="pathway">
    <text evidence="2">Metabolic intermediate biosynthesis; acetyl-CoA biosynthesis; acetyl-CoA from acetate: step 2/2.</text>
</comment>
<evidence type="ECO:0000256" key="1">
    <source>
        <dbReference type="ARBA" id="ARBA00000705"/>
    </source>
</evidence>
<dbReference type="NCBIfam" id="TIGR00651">
    <property type="entry name" value="pta"/>
    <property type="match status" value="1"/>
</dbReference>
<keyword evidence="6 10" id="KW-0808">Transferase</keyword>
<evidence type="ECO:0000256" key="8">
    <source>
        <dbReference type="ARBA" id="ARBA00031108"/>
    </source>
</evidence>
<evidence type="ECO:0000256" key="2">
    <source>
        <dbReference type="ARBA" id="ARBA00004989"/>
    </source>
</evidence>
<evidence type="ECO:0000256" key="3">
    <source>
        <dbReference type="ARBA" id="ARBA00005656"/>
    </source>
</evidence>
<dbReference type="SUPFAM" id="SSF53659">
    <property type="entry name" value="Isocitrate/Isopropylmalate dehydrogenase-like"/>
    <property type="match status" value="1"/>
</dbReference>
<dbReference type="InterPro" id="IPR002505">
    <property type="entry name" value="PTA_PTB"/>
</dbReference>
<evidence type="ECO:0000256" key="7">
    <source>
        <dbReference type="ARBA" id="ARBA00023315"/>
    </source>
</evidence>
<dbReference type="Proteomes" id="UP000257323">
    <property type="component" value="Unassembled WGS sequence"/>
</dbReference>
<evidence type="ECO:0000256" key="6">
    <source>
        <dbReference type="ARBA" id="ARBA00022679"/>
    </source>
</evidence>
<dbReference type="PANTHER" id="PTHR43356">
    <property type="entry name" value="PHOSPHATE ACETYLTRANSFERASE"/>
    <property type="match status" value="1"/>
</dbReference>
<sequence length="326" mass="34667">MSGSNFVKEIREKAAKRFLKIAFPDAEDIRTVRAARTIIAEKIGQPILVGNPDNIKKIAAENNVKVDDIEIIDPLTSAWKEEFANHVYERRKAKGLTLDQAIELVKNPLYFAGCMLAKDKVGAVVGGNISSTGDVIRAALYTVGTAPGIQTVSSYFIMVFPDKLLCYADCAVVPNPTDAQLADIAITSAKNFQAVTGLEPKVAMLSFSTKGSATHEHVDKVISATKIAKEKAPDLLVDGEMQADAALVPSVGERKCKGSPVAGKANVLIFPDLDAGNIGYKLTERLAGAEAIGPIVQGLSKPYCDLSRGCSADDMVNVAAICSLMA</sequence>
<dbReference type="InterPro" id="IPR004614">
    <property type="entry name" value="P_AcTrfase"/>
</dbReference>
<dbReference type="PIRSF" id="PIRSF000428">
    <property type="entry name" value="P_Ac_trans"/>
    <property type="match status" value="1"/>
</dbReference>
<accession>A0A3E2BJL7</accession>
<dbReference type="EC" id="2.3.1.8" evidence="4"/>
<evidence type="ECO:0000256" key="5">
    <source>
        <dbReference type="ARBA" id="ARBA00021528"/>
    </source>
</evidence>
<dbReference type="EMBL" id="QUAH01000016">
    <property type="protein sequence ID" value="RFT14938.1"/>
    <property type="molecule type" value="Genomic_DNA"/>
</dbReference>
<proteinExistence type="inferred from homology"/>
<dbReference type="InterPro" id="IPR012147">
    <property type="entry name" value="P_Ac_Bu_trans"/>
</dbReference>
<reference evidence="10 11" key="1">
    <citation type="submission" date="2018-08" db="EMBL/GenBank/DDBJ databases">
        <title>Genome analysis of the thermophilic bacterium of the candidate phylum Aminicenantes from deep subsurface aquifer revealed its physiology and ecological role.</title>
        <authorList>
            <person name="Kadnikov V.V."/>
            <person name="Mardanov A.V."/>
            <person name="Beletsky A.V."/>
            <person name="Karnachuk O.V."/>
            <person name="Ravin N.V."/>
        </authorList>
    </citation>
    <scope>NUCLEOTIDE SEQUENCE [LARGE SCALE GENOMIC DNA]</scope>
    <source>
        <strain evidence="10">BY38</strain>
    </source>
</reference>
<evidence type="ECO:0000259" key="9">
    <source>
        <dbReference type="Pfam" id="PF01515"/>
    </source>
</evidence>
<name>A0A3E2BJL7_9BACT</name>
<dbReference type="Pfam" id="PF01515">
    <property type="entry name" value="PTA_PTB"/>
    <property type="match status" value="1"/>
</dbReference>
<dbReference type="Gene3D" id="3.40.50.10950">
    <property type="match status" value="1"/>
</dbReference>
<evidence type="ECO:0000313" key="11">
    <source>
        <dbReference type="Proteomes" id="UP000257323"/>
    </source>
</evidence>
<dbReference type="InterPro" id="IPR050500">
    <property type="entry name" value="Phos_Acetyltrans/Butyryltrans"/>
</dbReference>
<comment type="similarity">
    <text evidence="3">Belongs to the phosphate acetyltransferase and butyryltransferase family.</text>
</comment>
<dbReference type="GO" id="GO:0008959">
    <property type="term" value="F:phosphate acetyltransferase activity"/>
    <property type="evidence" value="ECO:0007669"/>
    <property type="project" value="UniProtKB-EC"/>
</dbReference>
<dbReference type="PANTHER" id="PTHR43356:SF3">
    <property type="entry name" value="PHOSPHATE ACETYLTRANSFERASE"/>
    <property type="match status" value="1"/>
</dbReference>
<feature type="domain" description="Phosphate acetyl/butaryl transferase" evidence="9">
    <location>
        <begin position="6"/>
        <end position="321"/>
    </location>
</feature>
<dbReference type="Gene3D" id="3.40.50.10750">
    <property type="entry name" value="Isocitrate/Isopropylmalate dehydrogenase-like"/>
    <property type="match status" value="1"/>
</dbReference>
<comment type="caution">
    <text evidence="10">The sequence shown here is derived from an EMBL/GenBank/DDBJ whole genome shotgun (WGS) entry which is preliminary data.</text>
</comment>
<evidence type="ECO:0000313" key="10">
    <source>
        <dbReference type="EMBL" id="RFT14938.1"/>
    </source>
</evidence>
<dbReference type="NCBIfam" id="NF007233">
    <property type="entry name" value="PRK09653.1"/>
    <property type="match status" value="1"/>
</dbReference>